<proteinExistence type="predicted"/>
<dbReference type="InterPro" id="IPR036457">
    <property type="entry name" value="PPM-type-like_dom_sf"/>
</dbReference>
<keyword evidence="2" id="KW-1185">Reference proteome</keyword>
<dbReference type="EMBL" id="LEKV01006993">
    <property type="protein sequence ID" value="KVH26400.1"/>
    <property type="molecule type" value="Genomic_DNA"/>
</dbReference>
<organism evidence="1 2">
    <name type="scientific">Cynara cardunculus var. scolymus</name>
    <name type="common">Globe artichoke</name>
    <name type="synonym">Cynara scolymus</name>
    <dbReference type="NCBI Taxonomy" id="59895"/>
    <lineage>
        <taxon>Eukaryota</taxon>
        <taxon>Viridiplantae</taxon>
        <taxon>Streptophyta</taxon>
        <taxon>Embryophyta</taxon>
        <taxon>Tracheophyta</taxon>
        <taxon>Spermatophyta</taxon>
        <taxon>Magnoliopsida</taxon>
        <taxon>eudicotyledons</taxon>
        <taxon>Gunneridae</taxon>
        <taxon>Pentapetalae</taxon>
        <taxon>asterids</taxon>
        <taxon>campanulids</taxon>
        <taxon>Asterales</taxon>
        <taxon>Asteraceae</taxon>
        <taxon>Carduoideae</taxon>
        <taxon>Cardueae</taxon>
        <taxon>Carduinae</taxon>
        <taxon>Cynara</taxon>
    </lineage>
</organism>
<reference evidence="1 2" key="1">
    <citation type="journal article" date="2016" name="Sci. Rep.">
        <title>The genome sequence of the outbreeding globe artichoke constructed de novo incorporating a phase-aware low-pass sequencing strategy of F1 progeny.</title>
        <authorList>
            <person name="Scaglione D."/>
            <person name="Reyes-Chin-Wo S."/>
            <person name="Acquadro A."/>
            <person name="Froenicke L."/>
            <person name="Portis E."/>
            <person name="Beitel C."/>
            <person name="Tirone M."/>
            <person name="Mauro R."/>
            <person name="Lo Monaco A."/>
            <person name="Mauromicale G."/>
            <person name="Faccioli P."/>
            <person name="Cattivelli L."/>
            <person name="Rieseberg L."/>
            <person name="Michelmore R."/>
            <person name="Lanteri S."/>
        </authorList>
    </citation>
    <scope>NUCLEOTIDE SEQUENCE [LARGE SCALE GENOMIC DNA]</scope>
    <source>
        <strain evidence="1">2C</strain>
    </source>
</reference>
<protein>
    <submittedName>
        <fullName evidence="1">Protein phosphatase 2C</fullName>
    </submittedName>
</protein>
<dbReference type="STRING" id="59895.A0A103TZU9"/>
<dbReference type="SUPFAM" id="SSF81606">
    <property type="entry name" value="PP2C-like"/>
    <property type="match status" value="1"/>
</dbReference>
<name>A0A103TZU9_CYNCS</name>
<accession>A0A103TZU9</accession>
<gene>
    <name evidence="1" type="ORF">Ccrd_025869</name>
</gene>
<comment type="caution">
    <text evidence="1">The sequence shown here is derived from an EMBL/GenBank/DDBJ whole genome shotgun (WGS) entry which is preliminary data.</text>
</comment>
<evidence type="ECO:0000313" key="2">
    <source>
        <dbReference type="Proteomes" id="UP000243975"/>
    </source>
</evidence>
<dbReference type="Gramene" id="KVH26400">
    <property type="protein sequence ID" value="KVH26400"/>
    <property type="gene ID" value="Ccrd_025869"/>
</dbReference>
<dbReference type="Proteomes" id="UP000243975">
    <property type="component" value="Unassembled WGS sequence"/>
</dbReference>
<evidence type="ECO:0000313" key="1">
    <source>
        <dbReference type="EMBL" id="KVH26400.1"/>
    </source>
</evidence>
<sequence>MQKYENTELQMGICISRASPEIHDRDYGHEHDYGMENGAFGGVFDGHGRNGQIVSKFVRNMLPSLIVNQRNSTIIKGKTVIEHDDEFDFKDFHIWKDACFSAFKVMDKEIKLMEHIDFSYSGITVVIVIKQR</sequence>
<dbReference type="AlphaFoldDB" id="A0A103TZU9"/>
<dbReference type="OMA" id="VWREAYA"/>
<dbReference type="Gene3D" id="3.60.40.10">
    <property type="entry name" value="PPM-type phosphatase domain"/>
    <property type="match status" value="1"/>
</dbReference>